<evidence type="ECO:0000256" key="1">
    <source>
        <dbReference type="SAM" id="Coils"/>
    </source>
</evidence>
<feature type="coiled-coil region" evidence="1">
    <location>
        <begin position="41"/>
        <end position="68"/>
    </location>
</feature>
<comment type="caution">
    <text evidence="2">The sequence shown here is derived from an EMBL/GenBank/DDBJ whole genome shotgun (WGS) entry which is preliminary data.</text>
</comment>
<accession>A0A4R2MXJ7</accession>
<dbReference type="RefSeq" id="WP_132024294.1">
    <property type="nucleotide sequence ID" value="NZ_CP016605.1"/>
</dbReference>
<evidence type="ECO:0008006" key="4">
    <source>
        <dbReference type="Google" id="ProtNLM"/>
    </source>
</evidence>
<dbReference type="OrthoDB" id="7065511at2"/>
<dbReference type="InterPro" id="IPR007435">
    <property type="entry name" value="DUF484"/>
</dbReference>
<organism evidence="2 3">
    <name type="scientific">Bisgaardia hudsonensis</name>
    <dbReference type="NCBI Taxonomy" id="109472"/>
    <lineage>
        <taxon>Bacteria</taxon>
        <taxon>Pseudomonadati</taxon>
        <taxon>Pseudomonadota</taxon>
        <taxon>Gammaproteobacteria</taxon>
        <taxon>Pasteurellales</taxon>
        <taxon>Pasteurellaceae</taxon>
        <taxon>Bisgaardia</taxon>
    </lineage>
</organism>
<dbReference type="PANTHER" id="PTHR38765">
    <property type="entry name" value="DUF484 DOMAIN-CONTAINING PROTEIN"/>
    <property type="match status" value="1"/>
</dbReference>
<dbReference type="Proteomes" id="UP000294841">
    <property type="component" value="Unassembled WGS sequence"/>
</dbReference>
<dbReference type="EMBL" id="SLXI01000005">
    <property type="protein sequence ID" value="TCP11976.1"/>
    <property type="molecule type" value="Genomic_DNA"/>
</dbReference>
<evidence type="ECO:0000313" key="2">
    <source>
        <dbReference type="EMBL" id="TCP11976.1"/>
    </source>
</evidence>
<keyword evidence="3" id="KW-1185">Reference proteome</keyword>
<evidence type="ECO:0000313" key="3">
    <source>
        <dbReference type="Proteomes" id="UP000294841"/>
    </source>
</evidence>
<proteinExistence type="predicted"/>
<dbReference type="Gene3D" id="3.30.450.40">
    <property type="match status" value="1"/>
</dbReference>
<dbReference type="NCBIfam" id="NF008203">
    <property type="entry name" value="PRK10963.1"/>
    <property type="match status" value="1"/>
</dbReference>
<dbReference type="AlphaFoldDB" id="A0A4R2MXJ7"/>
<gene>
    <name evidence="2" type="ORF">EV697_10588</name>
</gene>
<dbReference type="PANTHER" id="PTHR38765:SF1">
    <property type="entry name" value="DUF484 DOMAIN-CONTAINING PROTEIN"/>
    <property type="match status" value="1"/>
</dbReference>
<protein>
    <recommendedName>
        <fullName evidence="4">DUF484 family protein</fullName>
    </recommendedName>
</protein>
<name>A0A4R2MXJ7_9PAST</name>
<dbReference type="InterPro" id="IPR029016">
    <property type="entry name" value="GAF-like_dom_sf"/>
</dbReference>
<dbReference type="Pfam" id="PF04340">
    <property type="entry name" value="DUF484"/>
    <property type="match status" value="1"/>
</dbReference>
<sequence>MDKENIKQQVVQFLQSHPDFFKNHLDLLDCLIVPHNQSGTISLIEMQLARQREKIQQLEKSLQLFAQLANQQQDIFFALMPLQQKLSQCNTLTDGITTINQWAKEWELQQAKILLFTNKWHKHNELLEDYWLDPKAFEIIRLERFGLRRFYLGNMTNKEKSLLFLANEFPIGSVACCLLGTKTSQNATALLIFSSRDTQHFHNGQDTKFLKHLVDIVELHLSRWLSNHWDNMQCNNY</sequence>
<reference evidence="2 3" key="1">
    <citation type="submission" date="2019-03" db="EMBL/GenBank/DDBJ databases">
        <title>Genomic Encyclopedia of Type Strains, Phase IV (KMG-IV): sequencing the most valuable type-strain genomes for metagenomic binning, comparative biology and taxonomic classification.</title>
        <authorList>
            <person name="Goeker M."/>
        </authorList>
    </citation>
    <scope>NUCLEOTIDE SEQUENCE [LARGE SCALE GENOMIC DNA]</scope>
    <source>
        <strain evidence="2 3">DSM 28231</strain>
    </source>
</reference>
<keyword evidence="1" id="KW-0175">Coiled coil</keyword>